<keyword evidence="4" id="KW-0378">Hydrolase</keyword>
<keyword evidence="3" id="KW-0540">Nuclease</keyword>
<keyword evidence="1" id="KW-0808">Transferase</keyword>
<reference evidence="10" key="1">
    <citation type="journal article" date="2017" name="bioRxiv">
        <title>Comparative analysis of the genomes of Stylophora pistillata and Acropora digitifera provides evidence for extensive differences between species of corals.</title>
        <authorList>
            <person name="Voolstra C.R."/>
            <person name="Li Y."/>
            <person name="Liew Y.J."/>
            <person name="Baumgarten S."/>
            <person name="Zoccola D."/>
            <person name="Flot J.-F."/>
            <person name="Tambutte S."/>
            <person name="Allemand D."/>
            <person name="Aranda M."/>
        </authorList>
    </citation>
    <scope>NUCLEOTIDE SEQUENCE [LARGE SCALE GENOMIC DNA]</scope>
</reference>
<evidence type="ECO:0000313" key="9">
    <source>
        <dbReference type="EMBL" id="PFX12726.1"/>
    </source>
</evidence>
<dbReference type="CDD" id="cd01647">
    <property type="entry name" value="RT_LTR"/>
    <property type="match status" value="1"/>
</dbReference>
<dbReference type="PANTHER" id="PTHR37984:SF5">
    <property type="entry name" value="PROTEIN NYNRIN-LIKE"/>
    <property type="match status" value="1"/>
</dbReference>
<dbReference type="InterPro" id="IPR043128">
    <property type="entry name" value="Rev_trsase/Diguanyl_cyclase"/>
</dbReference>
<dbReference type="SUPFAM" id="SSF56672">
    <property type="entry name" value="DNA/RNA polymerases"/>
    <property type="match status" value="1"/>
</dbReference>
<dbReference type="Pfam" id="PF17919">
    <property type="entry name" value="RT_RNaseH_2"/>
    <property type="match status" value="1"/>
</dbReference>
<dbReference type="PANTHER" id="PTHR37984">
    <property type="entry name" value="PROTEIN CBG26694"/>
    <property type="match status" value="1"/>
</dbReference>
<feature type="region of interest" description="Disordered" evidence="6">
    <location>
        <begin position="214"/>
        <end position="275"/>
    </location>
</feature>
<dbReference type="Pfam" id="PF13650">
    <property type="entry name" value="Asp_protease_2"/>
    <property type="match status" value="1"/>
</dbReference>
<evidence type="ECO:0000259" key="8">
    <source>
        <dbReference type="Pfam" id="PF17919"/>
    </source>
</evidence>
<accession>A0A2B4R6D8</accession>
<keyword evidence="5" id="KW-0511">Multifunctional enzyme</keyword>
<dbReference type="Pfam" id="PF00078">
    <property type="entry name" value="RVT_1"/>
    <property type="match status" value="1"/>
</dbReference>
<dbReference type="InterPro" id="IPR050951">
    <property type="entry name" value="Retrovirus_Pol_polyprotein"/>
</dbReference>
<dbReference type="GO" id="GO:0016779">
    <property type="term" value="F:nucleotidyltransferase activity"/>
    <property type="evidence" value="ECO:0007669"/>
    <property type="project" value="UniProtKB-KW"/>
</dbReference>
<evidence type="ECO:0000256" key="6">
    <source>
        <dbReference type="SAM" id="MobiDB-lite"/>
    </source>
</evidence>
<dbReference type="Proteomes" id="UP000225706">
    <property type="component" value="Unassembled WGS sequence"/>
</dbReference>
<evidence type="ECO:0000256" key="3">
    <source>
        <dbReference type="ARBA" id="ARBA00022722"/>
    </source>
</evidence>
<feature type="compositionally biased region" description="Basic and acidic residues" evidence="6">
    <location>
        <begin position="257"/>
        <end position="275"/>
    </location>
</feature>
<dbReference type="STRING" id="50429.A0A2B4R6D8"/>
<dbReference type="GO" id="GO:0004519">
    <property type="term" value="F:endonuclease activity"/>
    <property type="evidence" value="ECO:0007669"/>
    <property type="project" value="UniProtKB-KW"/>
</dbReference>
<dbReference type="EMBL" id="LSMT01001214">
    <property type="protein sequence ID" value="PFX12726.1"/>
    <property type="molecule type" value="Genomic_DNA"/>
</dbReference>
<dbReference type="SUPFAM" id="SSF50630">
    <property type="entry name" value="Acid proteases"/>
    <property type="match status" value="1"/>
</dbReference>
<protein>
    <submittedName>
        <fullName evidence="9">Retrovirus-related Pol polyprotein from transposon 17.6</fullName>
    </submittedName>
</protein>
<feature type="compositionally biased region" description="Basic and acidic residues" evidence="6">
    <location>
        <begin position="218"/>
        <end position="230"/>
    </location>
</feature>
<gene>
    <name evidence="9" type="primary">pol</name>
    <name evidence="9" type="ORF">AWC38_SpisGene23267</name>
</gene>
<comment type="caution">
    <text evidence="9">The sequence shown here is derived from an EMBL/GenBank/DDBJ whole genome shotgun (WGS) entry which is preliminary data.</text>
</comment>
<organism evidence="9 10">
    <name type="scientific">Stylophora pistillata</name>
    <name type="common">Smooth cauliflower coral</name>
    <dbReference type="NCBI Taxonomy" id="50429"/>
    <lineage>
        <taxon>Eukaryota</taxon>
        <taxon>Metazoa</taxon>
        <taxon>Cnidaria</taxon>
        <taxon>Anthozoa</taxon>
        <taxon>Hexacorallia</taxon>
        <taxon>Scleractinia</taxon>
        <taxon>Astrocoeniina</taxon>
        <taxon>Pocilloporidae</taxon>
        <taxon>Stylophora</taxon>
    </lineage>
</organism>
<dbReference type="AlphaFoldDB" id="A0A2B4R6D8"/>
<dbReference type="Gene3D" id="3.30.70.270">
    <property type="match status" value="2"/>
</dbReference>
<dbReference type="InterPro" id="IPR043502">
    <property type="entry name" value="DNA/RNA_pol_sf"/>
</dbReference>
<evidence type="ECO:0000256" key="1">
    <source>
        <dbReference type="ARBA" id="ARBA00022679"/>
    </source>
</evidence>
<evidence type="ECO:0000256" key="4">
    <source>
        <dbReference type="ARBA" id="ARBA00022759"/>
    </source>
</evidence>
<sequence>MDKMEKEQRFLSELMKQLAASKKKWGHIATVSPQRTTTPNFKADAKPAFVSESCPQRVCNPSNSKYMREGRIEGKDVKMLVDTAGSYTSIVKADLVENEKLKEGEAINVVCVHGDSVDYSTAEVDLEMGGWIKKTKVALVPGVPVDVLIGIKDFDLSEEIPSQSNCAHNLAVMTRSQTRKEVENQRKVKAAEKVRLADKKEAKSDFTEQIRELGNIQDEIKKPEEEEPKTKTTTSDSINPENAGLETIQRWQSEDPTLERGRALPREPKQQEETRSETIFFNRQGLLYHPEVPQESAGFSPFELLYGRRVRGPLDVLKEARVGYEREHDNQEGHSAESCEEDNLEEFLLHTEESSGDEDRIKVDINAKLNAQQRFALEELLHGFRDLFGNKLGRTQAFKHSIEFGDATLIRQAPYRIPLSQKQMVKDELDKMIEMDTLDLARGYWQIPMSEASIEKTAFATPFALCEFVLMPFGLHSAPATFMRMMNHLLSGYQSFVDPYFEDIPVFSEGYYRRFILNYSNIAAPLSALTQKAKPVTLTVQWNQETQTAFEKLKNTLTSDPVLKAPEVEKSFIVQTEACDLRIGAVLSQLDEDGKERPVAYASRKLYHVRQDSQQSRKSVLFLFEL</sequence>
<name>A0A2B4R6D8_STYPI</name>
<keyword evidence="4" id="KW-0255">Endonuclease</keyword>
<evidence type="ECO:0000259" key="7">
    <source>
        <dbReference type="Pfam" id="PF00078"/>
    </source>
</evidence>
<evidence type="ECO:0000313" key="10">
    <source>
        <dbReference type="Proteomes" id="UP000225706"/>
    </source>
</evidence>
<feature type="domain" description="Reverse transcriptase" evidence="7">
    <location>
        <begin position="435"/>
        <end position="540"/>
    </location>
</feature>
<dbReference type="InterPro" id="IPR041577">
    <property type="entry name" value="RT_RNaseH_2"/>
</dbReference>
<evidence type="ECO:0000256" key="5">
    <source>
        <dbReference type="ARBA" id="ARBA00023268"/>
    </source>
</evidence>
<feature type="domain" description="Reverse transcriptase/retrotransposon-derived protein RNase H-like" evidence="8">
    <location>
        <begin position="542"/>
        <end position="621"/>
    </location>
</feature>
<keyword evidence="2" id="KW-0548">Nucleotidyltransferase</keyword>
<dbReference type="Gene3D" id="3.10.10.10">
    <property type="entry name" value="HIV Type 1 Reverse Transcriptase, subunit A, domain 1"/>
    <property type="match status" value="1"/>
</dbReference>
<dbReference type="InterPro" id="IPR000477">
    <property type="entry name" value="RT_dom"/>
</dbReference>
<proteinExistence type="predicted"/>
<keyword evidence="10" id="KW-1185">Reference proteome</keyword>
<evidence type="ECO:0000256" key="2">
    <source>
        <dbReference type="ARBA" id="ARBA00022695"/>
    </source>
</evidence>
<dbReference type="InterPro" id="IPR021109">
    <property type="entry name" value="Peptidase_aspartic_dom_sf"/>
</dbReference>